<accession>A0A0A0YU43</accession>
<dbReference type="OrthoDB" id="2532at10239"/>
<dbReference type="EMBL" id="KM236242">
    <property type="protein sequence ID" value="AIX12378.1"/>
    <property type="molecule type" value="Genomic_DNA"/>
</dbReference>
<dbReference type="Proteomes" id="UP000030324">
    <property type="component" value="Segment"/>
</dbReference>
<protein>
    <submittedName>
        <fullName evidence="2">RNA polymerase 2</fullName>
    </submittedName>
</protein>
<proteinExistence type="predicted"/>
<evidence type="ECO:0000259" key="1">
    <source>
        <dbReference type="Pfam" id="PF00940"/>
    </source>
</evidence>
<dbReference type="GeneID" id="24724556"/>
<feature type="domain" description="DNA-directed RNA polymerase C-terminal" evidence="1">
    <location>
        <begin position="6"/>
        <end position="144"/>
    </location>
</feature>
<reference evidence="2 3" key="1">
    <citation type="journal article" date="2015" name="Genome Announc.">
        <title>Complete Genome Sequence of Enterotoxigenic Escherichia coli N4-Like Podophage Pollock.</title>
        <authorList>
            <person name="Patel R.S."/>
            <person name="Lessor L.E."/>
            <person name="Hernandez A.C."/>
            <person name="Kuty Everett G.F."/>
        </authorList>
    </citation>
    <scope>NUCLEOTIDE SEQUENCE [LARGE SCALE GENOMIC DNA]</scope>
</reference>
<name>A0A0A0YU43_9CAUD</name>
<organism evidence="2 3">
    <name type="scientific">Escherichia phage Pollock</name>
    <dbReference type="NCBI Taxonomy" id="1540097"/>
    <lineage>
        <taxon>Viruses</taxon>
        <taxon>Duplodnaviria</taxon>
        <taxon>Heunggongvirae</taxon>
        <taxon>Uroviricota</taxon>
        <taxon>Caudoviricetes</taxon>
        <taxon>Schitoviridae</taxon>
        <taxon>Humphriesvirinae</taxon>
        <taxon>Pollockvirus</taxon>
        <taxon>Pollockvirus pollock</taxon>
    </lineage>
</organism>
<dbReference type="KEGG" id="vg:24724556"/>
<dbReference type="Gene3D" id="1.10.287.280">
    <property type="match status" value="1"/>
</dbReference>
<evidence type="ECO:0000313" key="2">
    <source>
        <dbReference type="EMBL" id="AIX12378.1"/>
    </source>
</evidence>
<sequence>MQQFTAFQYIKLDIANSFGLDKELFDDRIKWFEENKNNLANLVNDADEPAQFYAGMLAYQDVLEGKPIGYLVGMDATASGLQCMAALTGCKTTAETVNLIDPNCRKDAYTDGYKVMGELLNGKIDKIDRKDLKGAIMTHFYGSQANPRSVFGENTIELQKFYETVQTIAPGANMLRDDLINLWQPKALQHLWELPDGFTAVVKVMTMKEESFEVNELNSSFTHRYWVNEGQDFGLSLAANVVHSVDGMVVREMNRRANYDETKIQRVYELLTGSNNTGIVDYTVDDKQLKRAIELAERHRFVSTVMIEFINHENVHMIPLWIKNQLIEIIEKMLAHKPYALIAIHDCFKCHPLYMNNVRQNYIDIFAQIADSTMLQAIASQISGKRIPVTKLSNDLSTYIRKSNYMLS</sequence>
<dbReference type="SUPFAM" id="SSF56672">
    <property type="entry name" value="DNA/RNA polymerases"/>
    <property type="match status" value="1"/>
</dbReference>
<dbReference type="Pfam" id="PF00940">
    <property type="entry name" value="RNA_pol"/>
    <property type="match status" value="1"/>
</dbReference>
<gene>
    <name evidence="2" type="ORF">CPT_Pollock19</name>
</gene>
<dbReference type="InterPro" id="IPR046950">
    <property type="entry name" value="DNA-dir_Rpol_C_phage-type"/>
</dbReference>
<dbReference type="RefSeq" id="YP_009152120.1">
    <property type="nucleotide sequence ID" value="NC_027381.1"/>
</dbReference>
<evidence type="ECO:0000313" key="3">
    <source>
        <dbReference type="Proteomes" id="UP000030324"/>
    </source>
</evidence>
<keyword evidence="3" id="KW-1185">Reference proteome</keyword>
<dbReference type="InterPro" id="IPR043502">
    <property type="entry name" value="DNA/RNA_pol_sf"/>
</dbReference>